<dbReference type="PROSITE" id="PS00451">
    <property type="entry name" value="PATHOGENESIS_BETVI"/>
    <property type="match status" value="1"/>
</dbReference>
<dbReference type="GO" id="GO:0005634">
    <property type="term" value="C:nucleus"/>
    <property type="evidence" value="ECO:0007669"/>
    <property type="project" value="TreeGrafter"/>
</dbReference>
<dbReference type="InterPro" id="IPR023393">
    <property type="entry name" value="START-like_dom_sf"/>
</dbReference>
<dbReference type="GO" id="GO:0009738">
    <property type="term" value="P:abscisic acid-activated signaling pathway"/>
    <property type="evidence" value="ECO:0007669"/>
    <property type="project" value="InterPro"/>
</dbReference>
<reference evidence="3" key="2">
    <citation type="submission" date="2023-05" db="EMBL/GenBank/DDBJ databases">
        <authorList>
            <person name="Schelkunov M.I."/>
        </authorList>
    </citation>
    <scope>NUCLEOTIDE SEQUENCE</scope>
    <source>
        <strain evidence="3">Hsosn_3</strain>
        <tissue evidence="3">Leaf</tissue>
    </source>
</reference>
<dbReference type="Pfam" id="PF00407">
    <property type="entry name" value="Bet_v_1"/>
    <property type="match status" value="1"/>
</dbReference>
<dbReference type="GO" id="GO:0005737">
    <property type="term" value="C:cytoplasm"/>
    <property type="evidence" value="ECO:0007669"/>
    <property type="project" value="TreeGrafter"/>
</dbReference>
<reference evidence="3" key="1">
    <citation type="submission" date="2023-02" db="EMBL/GenBank/DDBJ databases">
        <title>Genome of toxic invasive species Heracleum sosnowskyi carries increased number of genes despite the absence of recent whole-genome duplications.</title>
        <authorList>
            <person name="Schelkunov M."/>
            <person name="Shtratnikova V."/>
            <person name="Makarenko M."/>
            <person name="Klepikova A."/>
            <person name="Omelchenko D."/>
            <person name="Novikova G."/>
            <person name="Obukhova E."/>
            <person name="Bogdanov V."/>
            <person name="Penin A."/>
            <person name="Logacheva M."/>
        </authorList>
    </citation>
    <scope>NUCLEOTIDE SEQUENCE</scope>
    <source>
        <strain evidence="3">Hsosn_3</strain>
        <tissue evidence="3">Leaf</tissue>
    </source>
</reference>
<dbReference type="FunFam" id="3.30.530.20:FF:000007">
    <property type="entry name" value="Major pollen allergen Bet v 1-A"/>
    <property type="match status" value="1"/>
</dbReference>
<evidence type="ECO:0000313" key="3">
    <source>
        <dbReference type="EMBL" id="KAK1385600.1"/>
    </source>
</evidence>
<evidence type="ECO:0000313" key="4">
    <source>
        <dbReference type="Proteomes" id="UP001237642"/>
    </source>
</evidence>
<comment type="similarity">
    <text evidence="1">Belongs to the BetVI family.</text>
</comment>
<sequence length="219" mass="24393">MLISSISWNPMAMHTCKSHALQPKQFSKNRTPAIINLKHRHLFKSSVSNLHICLASSSIKSVEIKDEITKNVEGRSTVTAAEMYKAMFLDMDVVIPQILPQLIKSVQILEGDGGVGTIKYFTYGQAVKATSMKQKVITMDEEEMTYSYIVFEGDILSEKVESITNHFKVVPTDDGGCIVKLSVVFTPVAGEMVPEEYVKETIAQSFQVFMATEAYIQAD</sequence>
<dbReference type="GO" id="GO:0004864">
    <property type="term" value="F:protein phosphatase inhibitor activity"/>
    <property type="evidence" value="ECO:0007669"/>
    <property type="project" value="InterPro"/>
</dbReference>
<gene>
    <name evidence="3" type="ORF">POM88_023335</name>
</gene>
<dbReference type="CDD" id="cd07816">
    <property type="entry name" value="Bet_v1-like"/>
    <property type="match status" value="1"/>
</dbReference>
<dbReference type="SUPFAM" id="SSF55961">
    <property type="entry name" value="Bet v1-like"/>
    <property type="match status" value="1"/>
</dbReference>
<dbReference type="SMART" id="SM01037">
    <property type="entry name" value="Bet_v_1"/>
    <property type="match status" value="1"/>
</dbReference>
<dbReference type="GO" id="GO:0038023">
    <property type="term" value="F:signaling receptor activity"/>
    <property type="evidence" value="ECO:0007669"/>
    <property type="project" value="InterPro"/>
</dbReference>
<dbReference type="InterPro" id="IPR000916">
    <property type="entry name" value="Bet_v_I/MLP"/>
</dbReference>
<dbReference type="GO" id="GO:0006952">
    <property type="term" value="P:defense response"/>
    <property type="evidence" value="ECO:0007669"/>
    <property type="project" value="InterPro"/>
</dbReference>
<protein>
    <submittedName>
        <fullName evidence="3">Major allergen Pru ar like</fullName>
    </submittedName>
</protein>
<accession>A0AAD8IKI3</accession>
<dbReference type="Proteomes" id="UP001237642">
    <property type="component" value="Unassembled WGS sequence"/>
</dbReference>
<evidence type="ECO:0000259" key="2">
    <source>
        <dbReference type="SMART" id="SM01037"/>
    </source>
</evidence>
<evidence type="ECO:0000256" key="1">
    <source>
        <dbReference type="ARBA" id="ARBA00009744"/>
    </source>
</evidence>
<dbReference type="InterPro" id="IPR024949">
    <property type="entry name" value="Bet_v_I_allergen"/>
</dbReference>
<organism evidence="3 4">
    <name type="scientific">Heracleum sosnowskyi</name>
    <dbReference type="NCBI Taxonomy" id="360622"/>
    <lineage>
        <taxon>Eukaryota</taxon>
        <taxon>Viridiplantae</taxon>
        <taxon>Streptophyta</taxon>
        <taxon>Embryophyta</taxon>
        <taxon>Tracheophyta</taxon>
        <taxon>Spermatophyta</taxon>
        <taxon>Magnoliopsida</taxon>
        <taxon>eudicotyledons</taxon>
        <taxon>Gunneridae</taxon>
        <taxon>Pentapetalae</taxon>
        <taxon>asterids</taxon>
        <taxon>campanulids</taxon>
        <taxon>Apiales</taxon>
        <taxon>Apiaceae</taxon>
        <taxon>Apioideae</taxon>
        <taxon>apioid superclade</taxon>
        <taxon>Tordylieae</taxon>
        <taxon>Tordyliinae</taxon>
        <taxon>Heracleum</taxon>
    </lineage>
</organism>
<proteinExistence type="inferred from homology"/>
<dbReference type="Gene3D" id="3.30.530.20">
    <property type="match status" value="1"/>
</dbReference>
<dbReference type="PRINTS" id="PR00634">
    <property type="entry name" value="BETALLERGEN"/>
</dbReference>
<name>A0AAD8IKI3_9APIA</name>
<dbReference type="PANTHER" id="PTHR31213:SF55">
    <property type="entry name" value="STRESS-INDUCED PROTEIN SAM22"/>
    <property type="match status" value="1"/>
</dbReference>
<dbReference type="InterPro" id="IPR050279">
    <property type="entry name" value="Plant_def-hormone_signal"/>
</dbReference>
<dbReference type="PANTHER" id="PTHR31213">
    <property type="entry name" value="OS08G0374000 PROTEIN-RELATED"/>
    <property type="match status" value="1"/>
</dbReference>
<dbReference type="EMBL" id="JAUIZM010000005">
    <property type="protein sequence ID" value="KAK1385600.1"/>
    <property type="molecule type" value="Genomic_DNA"/>
</dbReference>
<feature type="domain" description="Bet v I/Major latex protein" evidence="2">
    <location>
        <begin position="71"/>
        <end position="219"/>
    </location>
</feature>
<comment type="caution">
    <text evidence="3">The sequence shown here is derived from an EMBL/GenBank/DDBJ whole genome shotgun (WGS) entry which is preliminary data.</text>
</comment>
<keyword evidence="4" id="KW-1185">Reference proteome</keyword>
<dbReference type="GO" id="GO:0010427">
    <property type="term" value="F:abscisic acid binding"/>
    <property type="evidence" value="ECO:0007669"/>
    <property type="project" value="InterPro"/>
</dbReference>
<dbReference type="AlphaFoldDB" id="A0AAD8IKI3"/>